<feature type="domain" description="Bacterial sugar transferase" evidence="3">
    <location>
        <begin position="37"/>
        <end position="221"/>
    </location>
</feature>
<dbReference type="GO" id="GO:0016780">
    <property type="term" value="F:phosphotransferase activity, for other substituted phosphate groups"/>
    <property type="evidence" value="ECO:0007669"/>
    <property type="project" value="TreeGrafter"/>
</dbReference>
<dbReference type="Pfam" id="PF02397">
    <property type="entry name" value="Bac_transf"/>
    <property type="match status" value="1"/>
</dbReference>
<evidence type="ECO:0000256" key="2">
    <source>
        <dbReference type="SAM" id="Phobius"/>
    </source>
</evidence>
<protein>
    <submittedName>
        <fullName evidence="4">Sugar transferase</fullName>
    </submittedName>
</protein>
<keyword evidence="2" id="KW-0472">Membrane</keyword>
<gene>
    <name evidence="4" type="ORF">P0Y53_08740</name>
</gene>
<sequence>MTTYSEIQSLGKKAGHPDHATSFRLYVTEKRKYLIFKRIFDVVLSSLVIIFLLSWLVPILALLIKLDSSGPVFFIQRRVGRWGKSFKCLKFRTMVVNDDANTRQASENDSRITRLGNFLRHSNLDELPQFFNVLVGDMSVVGPRPHMHADCNKFAEVISSYKFRHMVRPGITGLAQVKGYRGPTRNFESIFHRYQFDAFYVRNANFWLDVRIIRKTAGQTIQHLLAKFSDNAAASVQSPIKPVTGNWTAPVKHLN</sequence>
<dbReference type="PANTHER" id="PTHR30576">
    <property type="entry name" value="COLANIC BIOSYNTHESIS UDP-GLUCOSE LIPID CARRIER TRANSFERASE"/>
    <property type="match status" value="1"/>
</dbReference>
<evidence type="ECO:0000313" key="5">
    <source>
        <dbReference type="Proteomes" id="UP001220610"/>
    </source>
</evidence>
<dbReference type="Proteomes" id="UP001220610">
    <property type="component" value="Chromosome"/>
</dbReference>
<keyword evidence="4" id="KW-0808">Transferase</keyword>
<name>A0AAJ6BKG7_9BACT</name>
<dbReference type="AlphaFoldDB" id="A0AAJ6BKG7"/>
<organism evidence="4 5">
    <name type="scientific">Candidatus Pseudobacter hemicellulosilyticus</name>
    <dbReference type="NCBI Taxonomy" id="3121375"/>
    <lineage>
        <taxon>Bacteria</taxon>
        <taxon>Pseudomonadati</taxon>
        <taxon>Bacteroidota</taxon>
        <taxon>Chitinophagia</taxon>
        <taxon>Chitinophagales</taxon>
        <taxon>Chitinophagaceae</taxon>
        <taxon>Pseudobacter</taxon>
    </lineage>
</organism>
<proteinExistence type="inferred from homology"/>
<dbReference type="PANTHER" id="PTHR30576:SF0">
    <property type="entry name" value="UNDECAPRENYL-PHOSPHATE N-ACETYLGALACTOSAMINYL 1-PHOSPHATE TRANSFERASE-RELATED"/>
    <property type="match status" value="1"/>
</dbReference>
<dbReference type="EMBL" id="CP119311">
    <property type="protein sequence ID" value="WEK38436.1"/>
    <property type="molecule type" value="Genomic_DNA"/>
</dbReference>
<feature type="transmembrane region" description="Helical" evidence="2">
    <location>
        <begin position="39"/>
        <end position="64"/>
    </location>
</feature>
<evidence type="ECO:0000259" key="3">
    <source>
        <dbReference type="Pfam" id="PF02397"/>
    </source>
</evidence>
<evidence type="ECO:0000313" key="4">
    <source>
        <dbReference type="EMBL" id="WEK38436.1"/>
    </source>
</evidence>
<accession>A0AAJ6BKG7</accession>
<keyword evidence="2" id="KW-0812">Transmembrane</keyword>
<reference evidence="4" key="1">
    <citation type="submission" date="2023-03" db="EMBL/GenBank/DDBJ databases">
        <title>Andean soil-derived lignocellulolytic bacterial consortium as a source of novel taxa and putative plastic-active enzymes.</title>
        <authorList>
            <person name="Diaz-Garcia L."/>
            <person name="Chuvochina M."/>
            <person name="Feuerriegel G."/>
            <person name="Bunk B."/>
            <person name="Sproer C."/>
            <person name="Streit W.R."/>
            <person name="Rodriguez L.M."/>
            <person name="Overmann J."/>
            <person name="Jimenez D.J."/>
        </authorList>
    </citation>
    <scope>NUCLEOTIDE SEQUENCE</scope>
    <source>
        <strain evidence="4">MAG 7</strain>
    </source>
</reference>
<dbReference type="InterPro" id="IPR003362">
    <property type="entry name" value="Bact_transf"/>
</dbReference>
<evidence type="ECO:0000256" key="1">
    <source>
        <dbReference type="ARBA" id="ARBA00006464"/>
    </source>
</evidence>
<keyword evidence="2" id="KW-1133">Transmembrane helix</keyword>
<comment type="similarity">
    <text evidence="1">Belongs to the bacterial sugar transferase family.</text>
</comment>